<evidence type="ECO:0000313" key="3">
    <source>
        <dbReference type="Proteomes" id="UP000017836"/>
    </source>
</evidence>
<proteinExistence type="predicted"/>
<dbReference type="OMA" id="TKYHKTT"/>
<organism evidence="2 3">
    <name type="scientific">Amborella trichopoda</name>
    <dbReference type="NCBI Taxonomy" id="13333"/>
    <lineage>
        <taxon>Eukaryota</taxon>
        <taxon>Viridiplantae</taxon>
        <taxon>Streptophyta</taxon>
        <taxon>Embryophyta</taxon>
        <taxon>Tracheophyta</taxon>
        <taxon>Spermatophyta</taxon>
        <taxon>Magnoliopsida</taxon>
        <taxon>Amborellales</taxon>
        <taxon>Amborellaceae</taxon>
        <taxon>Amborella</taxon>
    </lineage>
</organism>
<dbReference type="eggNOG" id="ENOG502SBWZ">
    <property type="taxonomic scope" value="Eukaryota"/>
</dbReference>
<dbReference type="Proteomes" id="UP000017836">
    <property type="component" value="Unassembled WGS sequence"/>
</dbReference>
<dbReference type="PANTHER" id="PTHR33386">
    <property type="entry name" value="OS02G0740600 PROTEIN"/>
    <property type="match status" value="1"/>
</dbReference>
<dbReference type="HOGENOM" id="CLU_184050_0_0_1"/>
<feature type="compositionally biased region" description="Basic and acidic residues" evidence="1">
    <location>
        <begin position="1"/>
        <end position="24"/>
    </location>
</feature>
<dbReference type="PANTHER" id="PTHR33386:SF5">
    <property type="entry name" value="OS02G0740600 PROTEIN"/>
    <property type="match status" value="1"/>
</dbReference>
<dbReference type="Gramene" id="ERN18354">
    <property type="protein sequence ID" value="ERN18354"/>
    <property type="gene ID" value="AMTR_s00055p00205520"/>
</dbReference>
<protein>
    <submittedName>
        <fullName evidence="2">Uncharacterized protein</fullName>
    </submittedName>
</protein>
<sequence>MAKEEITWADQWDHSNPDPTQEKKDKKKKGGSWFSSTDAKKKVGNGLEKSKTVASAGAKKVKEGTASGIQWIKDRCSKTSSPNK</sequence>
<name>U5D7B0_AMBTC</name>
<dbReference type="STRING" id="13333.U5D7B0"/>
<gene>
    <name evidence="2" type="ORF">AMTR_s00055p00205520</name>
</gene>
<dbReference type="AlphaFoldDB" id="U5D7B0"/>
<evidence type="ECO:0000256" key="1">
    <source>
        <dbReference type="SAM" id="MobiDB-lite"/>
    </source>
</evidence>
<accession>U5D7B0</accession>
<keyword evidence="3" id="KW-1185">Reference proteome</keyword>
<reference evidence="3" key="1">
    <citation type="journal article" date="2013" name="Science">
        <title>The Amborella genome and the evolution of flowering plants.</title>
        <authorList>
            <consortium name="Amborella Genome Project"/>
        </authorList>
    </citation>
    <scope>NUCLEOTIDE SEQUENCE [LARGE SCALE GENOMIC DNA]</scope>
</reference>
<dbReference type="EMBL" id="KI392237">
    <property type="protein sequence ID" value="ERN18354.1"/>
    <property type="molecule type" value="Genomic_DNA"/>
</dbReference>
<feature type="region of interest" description="Disordered" evidence="1">
    <location>
        <begin position="1"/>
        <end position="67"/>
    </location>
</feature>
<evidence type="ECO:0000313" key="2">
    <source>
        <dbReference type="EMBL" id="ERN18354.1"/>
    </source>
</evidence>